<dbReference type="Proteomes" id="UP000092482">
    <property type="component" value="Chromosome"/>
</dbReference>
<gene>
    <name evidence="2" type="ORF">SGUI_2630</name>
</gene>
<dbReference type="PATRIC" id="fig|1758689.4.peg.2745"/>
<evidence type="ECO:0000256" key="1">
    <source>
        <dbReference type="SAM" id="Phobius"/>
    </source>
</evidence>
<dbReference type="RefSeq" id="WP_237141363.1">
    <property type="nucleotide sequence ID" value="NZ_CP014989.1"/>
</dbReference>
<dbReference type="EMBL" id="CP014989">
    <property type="protein sequence ID" value="ANS80026.1"/>
    <property type="molecule type" value="Genomic_DNA"/>
</dbReference>
<proteinExistence type="predicted"/>
<name>A0A1B1NF11_9MICO</name>
<keyword evidence="1" id="KW-0812">Transmembrane</keyword>
<dbReference type="InterPro" id="IPR049713">
    <property type="entry name" value="Pr6Pr-like"/>
</dbReference>
<dbReference type="AlphaFoldDB" id="A0A1B1NF11"/>
<organism evidence="2 3">
    <name type="scientific">Serinicoccus hydrothermalis</name>
    <dbReference type="NCBI Taxonomy" id="1758689"/>
    <lineage>
        <taxon>Bacteria</taxon>
        <taxon>Bacillati</taxon>
        <taxon>Actinomycetota</taxon>
        <taxon>Actinomycetes</taxon>
        <taxon>Micrococcales</taxon>
        <taxon>Ornithinimicrobiaceae</taxon>
        <taxon>Serinicoccus</taxon>
    </lineage>
</organism>
<keyword evidence="1" id="KW-0472">Membrane</keyword>
<keyword evidence="1" id="KW-1133">Transmembrane helix</keyword>
<sequence length="134" mass="14250">MLVTAVVYNTLLRGIELPQGTTVAWSNEVLHVVGPALLLLDLLLAPRRRALPWRAVQVVVAVPVVWVAYTLVRGPLVTNPVTRVGHWYPYPFLDPSNPDLVPAGYAGVAVYVVGIALVIGLVAAGVVGVGRARA</sequence>
<dbReference type="KEGG" id="serj:SGUI_2630"/>
<evidence type="ECO:0000313" key="3">
    <source>
        <dbReference type="Proteomes" id="UP000092482"/>
    </source>
</evidence>
<feature type="transmembrane region" description="Helical" evidence="1">
    <location>
        <begin position="103"/>
        <end position="129"/>
    </location>
</feature>
<accession>A0A1B1NF11</accession>
<protein>
    <submittedName>
        <fullName evidence="2">Integral membrane protein</fullName>
    </submittedName>
</protein>
<evidence type="ECO:0000313" key="2">
    <source>
        <dbReference type="EMBL" id="ANS80026.1"/>
    </source>
</evidence>
<reference evidence="2 3" key="1">
    <citation type="submission" date="2016-03" db="EMBL/GenBank/DDBJ databases">
        <title>Shallow-sea hydrothermal system.</title>
        <authorList>
            <person name="Tang K."/>
        </authorList>
    </citation>
    <scope>NUCLEOTIDE SEQUENCE [LARGE SCALE GENOMIC DNA]</scope>
    <source>
        <strain evidence="2 3">JLT9</strain>
    </source>
</reference>
<dbReference type="NCBIfam" id="NF038065">
    <property type="entry name" value="Pr6Pr"/>
    <property type="match status" value="1"/>
</dbReference>
<feature type="transmembrane region" description="Helical" evidence="1">
    <location>
        <begin position="53"/>
        <end position="72"/>
    </location>
</feature>
<keyword evidence="3" id="KW-1185">Reference proteome</keyword>
<dbReference type="STRING" id="1758689.SGUI_2630"/>